<reference evidence="10 11" key="1">
    <citation type="journal article" date="2022" name="G3 (Bethesda)">
        <title>Whole-genome sequence and methylome profiling of the almond [Prunus dulcis (Mill.) D.A. Webb] cultivar 'Nonpareil'.</title>
        <authorList>
            <person name="D'Amico-Willman K.M."/>
            <person name="Ouma W.Z."/>
            <person name="Meulia T."/>
            <person name="Sideli G.M."/>
            <person name="Gradziel T.M."/>
            <person name="Fresnedo-Ramirez J."/>
        </authorList>
    </citation>
    <scope>NUCLEOTIDE SEQUENCE [LARGE SCALE GENOMIC DNA]</scope>
    <source>
        <strain evidence="10">Clone GOH B32 T37-40</strain>
    </source>
</reference>
<evidence type="ECO:0000313" key="11">
    <source>
        <dbReference type="Proteomes" id="UP001054821"/>
    </source>
</evidence>
<dbReference type="GO" id="GO:0016705">
    <property type="term" value="F:oxidoreductase activity, acting on paired donors, with incorporation or reduction of molecular oxygen"/>
    <property type="evidence" value="ECO:0007669"/>
    <property type="project" value="InterPro"/>
</dbReference>
<dbReference type="AlphaFoldDB" id="A0AAD4Z0V0"/>
<evidence type="ECO:0008006" key="12">
    <source>
        <dbReference type="Google" id="ProtNLM"/>
    </source>
</evidence>
<evidence type="ECO:0000256" key="8">
    <source>
        <dbReference type="RuleBase" id="RU000461"/>
    </source>
</evidence>
<dbReference type="PRINTS" id="PR00463">
    <property type="entry name" value="EP450I"/>
</dbReference>
<dbReference type="InterPro" id="IPR002401">
    <property type="entry name" value="Cyt_P450_E_grp-I"/>
</dbReference>
<evidence type="ECO:0000256" key="9">
    <source>
        <dbReference type="SAM" id="Phobius"/>
    </source>
</evidence>
<comment type="cofactor">
    <cofactor evidence="7">
        <name>heme</name>
        <dbReference type="ChEBI" id="CHEBI:30413"/>
    </cofactor>
</comment>
<accession>A0AAD4Z0V0</accession>
<dbReference type="GO" id="GO:0005506">
    <property type="term" value="F:iron ion binding"/>
    <property type="evidence" value="ECO:0007669"/>
    <property type="project" value="InterPro"/>
</dbReference>
<dbReference type="PRINTS" id="PR00385">
    <property type="entry name" value="P450"/>
</dbReference>
<evidence type="ECO:0000256" key="2">
    <source>
        <dbReference type="ARBA" id="ARBA00022617"/>
    </source>
</evidence>
<dbReference type="PANTHER" id="PTHR47951:SF3">
    <property type="entry name" value="CYTOCHROME P450, FAMILY 706, SUBFAMILY A, POLYPEPTIDE 4"/>
    <property type="match status" value="1"/>
</dbReference>
<keyword evidence="9" id="KW-1133">Transmembrane helix</keyword>
<dbReference type="Pfam" id="PF00067">
    <property type="entry name" value="p450"/>
    <property type="match status" value="1"/>
</dbReference>
<protein>
    <recommendedName>
        <fullName evidence="12">Flavonoid 3'-monooxygenase-like</fullName>
    </recommendedName>
</protein>
<keyword evidence="5 7" id="KW-0408">Iron</keyword>
<dbReference type="GO" id="GO:0004497">
    <property type="term" value="F:monooxygenase activity"/>
    <property type="evidence" value="ECO:0007669"/>
    <property type="project" value="UniProtKB-KW"/>
</dbReference>
<evidence type="ECO:0000256" key="6">
    <source>
        <dbReference type="ARBA" id="ARBA00023033"/>
    </source>
</evidence>
<keyword evidence="2 7" id="KW-0349">Heme</keyword>
<evidence type="ECO:0000256" key="7">
    <source>
        <dbReference type="PIRSR" id="PIRSR602401-1"/>
    </source>
</evidence>
<dbReference type="InterPro" id="IPR017972">
    <property type="entry name" value="Cyt_P450_CS"/>
</dbReference>
<dbReference type="EMBL" id="JAJFAZ020000005">
    <property type="protein sequence ID" value="KAI5328585.1"/>
    <property type="molecule type" value="Genomic_DNA"/>
</dbReference>
<dbReference type="SUPFAM" id="SSF48264">
    <property type="entry name" value="Cytochrome P450"/>
    <property type="match status" value="1"/>
</dbReference>
<evidence type="ECO:0000313" key="10">
    <source>
        <dbReference type="EMBL" id="KAI5328585.1"/>
    </source>
</evidence>
<keyword evidence="11" id="KW-1185">Reference proteome</keyword>
<sequence>MNWFKTSTRNDESWLLLYTLSAIFASIWCAWLCMKKSRNKIPPLLPGPLGMPLLGNLLSLDPELHSYFAGLAHTYGPIFKLRLGAMTCVVINSPSAAREVLKDRDVTFANRDVPVAGRMAFYGGADILWSPHGPEWRMLRKVSILKMLGGAALDSFQSIRQNQVRKTVGYLYGQAWSPVNVGEQIFLTSLNVISNMICSGCIAAEDGEERAGLGAEFRKMVSEITGLIGRPNVSDFFPGLGRFDLQGIKKQMEGLVRRFDGIFEQMIDQRLLKMEEEGAKESQDFLTSLLKLKEEGGDSKTPLTMTHIKALLMDMMLGGTDTTSNTAEFAFAETMTKPAVMGKAKRELDDVVGKDSIVQETHISKLPYLQAVMKETLRLHPVAPLLAPHCPSETCTVGGYTIPKGSRVLVNAWAIHRDPSNWEDPLDFDPDRFLHGKWDYSGRDFNYLPFGSGRRICVGTGMAARMVVYTLATLLHSFDWKLPQGEELDLSEKFGIVMKKKIPLILIPTPRLSDPALYE</sequence>
<dbReference type="InterPro" id="IPR036396">
    <property type="entry name" value="Cyt_P450_sf"/>
</dbReference>
<comment type="similarity">
    <text evidence="1 8">Belongs to the cytochrome P450 family.</text>
</comment>
<gene>
    <name evidence="10" type="ORF">L3X38_027982</name>
</gene>
<dbReference type="PROSITE" id="PS00086">
    <property type="entry name" value="CYTOCHROME_P450"/>
    <property type="match status" value="1"/>
</dbReference>
<feature type="binding site" description="axial binding residue" evidence="7">
    <location>
        <position position="457"/>
    </location>
    <ligand>
        <name>heme</name>
        <dbReference type="ChEBI" id="CHEBI:30413"/>
    </ligand>
    <ligandPart>
        <name>Fe</name>
        <dbReference type="ChEBI" id="CHEBI:18248"/>
    </ligandPart>
</feature>
<comment type="caution">
    <text evidence="10">The sequence shown here is derived from an EMBL/GenBank/DDBJ whole genome shotgun (WGS) entry which is preliminary data.</text>
</comment>
<keyword evidence="4 8" id="KW-0560">Oxidoreductase</keyword>
<dbReference type="Proteomes" id="UP001054821">
    <property type="component" value="Chromosome 5"/>
</dbReference>
<evidence type="ECO:0000256" key="4">
    <source>
        <dbReference type="ARBA" id="ARBA00023002"/>
    </source>
</evidence>
<evidence type="ECO:0000256" key="3">
    <source>
        <dbReference type="ARBA" id="ARBA00022723"/>
    </source>
</evidence>
<evidence type="ECO:0000256" key="1">
    <source>
        <dbReference type="ARBA" id="ARBA00010617"/>
    </source>
</evidence>
<evidence type="ECO:0000256" key="5">
    <source>
        <dbReference type="ARBA" id="ARBA00023004"/>
    </source>
</evidence>
<keyword evidence="9" id="KW-0812">Transmembrane</keyword>
<keyword evidence="9" id="KW-0472">Membrane</keyword>
<dbReference type="GO" id="GO:0020037">
    <property type="term" value="F:heme binding"/>
    <property type="evidence" value="ECO:0007669"/>
    <property type="project" value="InterPro"/>
</dbReference>
<keyword evidence="6 8" id="KW-0503">Monooxygenase</keyword>
<dbReference type="InterPro" id="IPR001128">
    <property type="entry name" value="Cyt_P450"/>
</dbReference>
<keyword evidence="3 7" id="KW-0479">Metal-binding</keyword>
<name>A0AAD4Z0V0_PRUDU</name>
<dbReference type="Gene3D" id="1.10.630.10">
    <property type="entry name" value="Cytochrome P450"/>
    <property type="match status" value="1"/>
</dbReference>
<organism evidence="10 11">
    <name type="scientific">Prunus dulcis</name>
    <name type="common">Almond</name>
    <name type="synonym">Amygdalus dulcis</name>
    <dbReference type="NCBI Taxonomy" id="3755"/>
    <lineage>
        <taxon>Eukaryota</taxon>
        <taxon>Viridiplantae</taxon>
        <taxon>Streptophyta</taxon>
        <taxon>Embryophyta</taxon>
        <taxon>Tracheophyta</taxon>
        <taxon>Spermatophyta</taxon>
        <taxon>Magnoliopsida</taxon>
        <taxon>eudicotyledons</taxon>
        <taxon>Gunneridae</taxon>
        <taxon>Pentapetalae</taxon>
        <taxon>rosids</taxon>
        <taxon>fabids</taxon>
        <taxon>Rosales</taxon>
        <taxon>Rosaceae</taxon>
        <taxon>Amygdaloideae</taxon>
        <taxon>Amygdaleae</taxon>
        <taxon>Prunus</taxon>
    </lineage>
</organism>
<proteinExistence type="inferred from homology"/>
<dbReference type="CDD" id="cd11073">
    <property type="entry name" value="CYP76-like"/>
    <property type="match status" value="1"/>
</dbReference>
<feature type="transmembrane region" description="Helical" evidence="9">
    <location>
        <begin position="15"/>
        <end position="34"/>
    </location>
</feature>
<dbReference type="FunFam" id="1.10.630.10:FF:000026">
    <property type="entry name" value="Cytochrome P450 82C4"/>
    <property type="match status" value="1"/>
</dbReference>
<dbReference type="PANTHER" id="PTHR47951">
    <property type="entry name" value="OS08G0547900 PROTEIN"/>
    <property type="match status" value="1"/>
</dbReference>